<gene>
    <name evidence="1" type="ORF">H7F53_12735</name>
</gene>
<dbReference type="EMBL" id="JACLAX010000013">
    <property type="protein sequence ID" value="MBC2670013.1"/>
    <property type="molecule type" value="Genomic_DNA"/>
</dbReference>
<evidence type="ECO:0000313" key="1">
    <source>
        <dbReference type="EMBL" id="MBC2670013.1"/>
    </source>
</evidence>
<sequence length="119" mass="12095">MTTLAVPPTPSASPRAEALLVQWRALHEAAGLVANLAGEPAAAAAPQADDGTESLGLANGWRLALIGRGLADTAAILEGGIRALLVARARGAEVRPAAQALWQEFLAARAALLALVPPH</sequence>
<protein>
    <submittedName>
        <fullName evidence="1">Uncharacterized protein</fullName>
    </submittedName>
</protein>
<keyword evidence="2" id="KW-1185">Reference proteome</keyword>
<organism evidence="1 2">
    <name type="scientific">Novosphingobium piscinae</name>
    <dbReference type="NCBI Taxonomy" id="1507448"/>
    <lineage>
        <taxon>Bacteria</taxon>
        <taxon>Pseudomonadati</taxon>
        <taxon>Pseudomonadota</taxon>
        <taxon>Alphaproteobacteria</taxon>
        <taxon>Sphingomonadales</taxon>
        <taxon>Sphingomonadaceae</taxon>
        <taxon>Novosphingobium</taxon>
    </lineage>
</organism>
<dbReference type="RefSeq" id="WP_185679880.1">
    <property type="nucleotide sequence ID" value="NZ_JACLAX010000013.1"/>
</dbReference>
<comment type="caution">
    <text evidence="1">The sequence shown here is derived from an EMBL/GenBank/DDBJ whole genome shotgun (WGS) entry which is preliminary data.</text>
</comment>
<proteinExistence type="predicted"/>
<reference evidence="1 2" key="1">
    <citation type="submission" date="2020-08" db="EMBL/GenBank/DDBJ databases">
        <title>The genome sequence of type strain Novosphingobium piscinae KCTC 42194.</title>
        <authorList>
            <person name="Liu Y."/>
        </authorList>
    </citation>
    <scope>NUCLEOTIDE SEQUENCE [LARGE SCALE GENOMIC DNA]</scope>
    <source>
        <strain evidence="1 2">KCTC 42194</strain>
    </source>
</reference>
<dbReference type="AlphaFoldDB" id="A0A7X1FZT0"/>
<name>A0A7X1FZT0_9SPHN</name>
<evidence type="ECO:0000313" key="2">
    <source>
        <dbReference type="Proteomes" id="UP000551327"/>
    </source>
</evidence>
<accession>A0A7X1FZT0</accession>
<dbReference type="Proteomes" id="UP000551327">
    <property type="component" value="Unassembled WGS sequence"/>
</dbReference>